<dbReference type="EMBL" id="MCGO01000035">
    <property type="protein sequence ID" value="ORY40453.1"/>
    <property type="molecule type" value="Genomic_DNA"/>
</dbReference>
<dbReference type="CDD" id="cd18793">
    <property type="entry name" value="SF2_C_SNF"/>
    <property type="match status" value="1"/>
</dbReference>
<keyword evidence="2" id="KW-0677">Repeat</keyword>
<evidence type="ECO:0000256" key="9">
    <source>
        <dbReference type="SAM" id="MobiDB-lite"/>
    </source>
</evidence>
<dbReference type="GO" id="GO:0016887">
    <property type="term" value="F:ATP hydrolysis activity"/>
    <property type="evidence" value="ECO:0007669"/>
    <property type="project" value="EnsemblFungi"/>
</dbReference>
<dbReference type="Gene3D" id="3.40.50.300">
    <property type="entry name" value="P-loop containing nucleotide triphosphate hydrolases"/>
    <property type="match status" value="1"/>
</dbReference>
<dbReference type="Gene3D" id="3.40.50.10810">
    <property type="entry name" value="Tandem AAA-ATPase domain"/>
    <property type="match status" value="1"/>
</dbReference>
<dbReference type="InterPro" id="IPR044078">
    <property type="entry name" value="Mot1_ATP-bd"/>
</dbReference>
<dbReference type="GO" id="GO:0045898">
    <property type="term" value="P:regulation of RNA polymerase II transcription preinitiation complex assembly"/>
    <property type="evidence" value="ECO:0007669"/>
    <property type="project" value="EnsemblFungi"/>
</dbReference>
<proteinExistence type="predicted"/>
<dbReference type="GO" id="GO:0005524">
    <property type="term" value="F:ATP binding"/>
    <property type="evidence" value="ECO:0007669"/>
    <property type="project" value="UniProtKB-KW"/>
</dbReference>
<reference evidence="12 13" key="1">
    <citation type="submission" date="2016-07" db="EMBL/GenBank/DDBJ databases">
        <title>Pervasive Adenine N6-methylation of Active Genes in Fungi.</title>
        <authorList>
            <consortium name="DOE Joint Genome Institute"/>
            <person name="Mondo S.J."/>
            <person name="Dannebaum R.O."/>
            <person name="Kuo R.C."/>
            <person name="Labutti K."/>
            <person name="Haridas S."/>
            <person name="Kuo A."/>
            <person name="Salamov A."/>
            <person name="Ahrendt S.R."/>
            <person name="Lipzen A."/>
            <person name="Sullivan W."/>
            <person name="Andreopoulos W.B."/>
            <person name="Clum A."/>
            <person name="Lindquist E."/>
            <person name="Daum C."/>
            <person name="Ramamoorthy G.K."/>
            <person name="Gryganskyi A."/>
            <person name="Culley D."/>
            <person name="Magnuson J.K."/>
            <person name="James T.Y."/>
            <person name="O'Malley M.A."/>
            <person name="Stajich J.E."/>
            <person name="Spatafora J.W."/>
            <person name="Visel A."/>
            <person name="Grigoriev I.V."/>
        </authorList>
    </citation>
    <scope>NUCLEOTIDE SEQUENCE [LARGE SCALE GENOMIC DNA]</scope>
    <source>
        <strain evidence="12 13">JEL800</strain>
    </source>
</reference>
<dbReference type="CDD" id="cd17999">
    <property type="entry name" value="DEXHc_Mot1"/>
    <property type="match status" value="1"/>
</dbReference>
<comment type="caution">
    <text evidence="12">The sequence shown here is derived from an EMBL/GenBank/DDBJ whole genome shotgun (WGS) entry which is preliminary data.</text>
</comment>
<dbReference type="GO" id="GO:0017025">
    <property type="term" value="F:TBP-class protein binding"/>
    <property type="evidence" value="ECO:0007669"/>
    <property type="project" value="EnsemblFungi"/>
</dbReference>
<sequence length="1763" mass="192681">MSTRLDRLVLLLDTGSTSIVRQTAAQQIGEVQRAYPSELYGLLARVLVHLRSKSWETRTAAALAIGAIAVEVGAWEPVSSLSSSSSTTTTTTTEPQPQQPPQSDANHLSFASFDIATTVARAKPLVASGGSEFDLDNVADAKDGKDRIEKQKKLVKLRLGIELQVVDVDLVNDNDFTNSASTPQSNQPQGALPKALTDIGSSSSAADEKSMEGLSARERNALKRKQKLEAKKSSGAKDKVTASDLGPAAKKVKTEQPSSSDGTTVTIEHKTKEDQAIALGILPSSDEWPFEGLCEQLCIDLFHHRWEIRHGAALDVSIRILCVLALDRFADFVGDHVVVPVRETCARVLGVLMQLSDRNICFQVLENGLLKLIRGPEFTAAAALPPNDNGGWEMRHAALIGLKYWMAVKRDLVKDVLVPYSGSGLSDTGAFLAILNGLKDHDDDVRSVSSSTLLPIADLLPTLLPPSKVYSQIVTTLWDTLQDLDDLTAATSSIMDLLSSLLTKPEIRAEMHARDATTLSVYVPRLYPFFRHAIVSVRSAVLKTVRSLLDIGGDGAWISNELLRLLFQNFVLEEREAVLTASLEVWTRVVEFLGRVGRGQQVSGCLEGWFSLLMTPVGVPLDLGLFFNYATVVVGKGTGKKKAGGGNSGAASGADAGGLNVAIQDRAMVQQDLHVVNEEDVLRAVPLLKGAWDSMMAGLVAADSGAQIMFNELVPHLGRVRMECQALINAFAEVKATGCPALPPLPFSDPSASDPTNPFGLTFTPKVAERFLAEVVPQLFAVVQQNLQPGRGDPTAYLLDRQSRISHALETYAHETIRQETMTTASASCAIVHLATLPPKLNPIVRSLMGSIKTESSELIQSRSAKGVAGLLDLSSRGGKTGGVLDKVVKNLGVHLCNEAEWGNCFSVPGEVGILMMTISEKEEAVEVKSREGKKGKELNNEALAAVESAAGVIADLGVLNKVKSEVARRGARFAFQETCSLFGATVFDRLPKLWEICSQGILEFGVEAAVTTDLDPAALKCKSDPVFAQTVVDSLVTLATVVQAVDSSLHDRLCTLLRPVCRILRTPLMVVRHAAGLCIAAFAKTCTPQTFKSMVENVVPLLGDSTSVIRRQGAIEAISLVISNLEESRLLPYIVFLIVPVLGRMSDPDESVRFVSTNVFAHLVKLVPLESGVSDPEGMDPELVKLKKEERKFMGQLVGSEKVESFEVPKGIEAELRPYQKDGVSWLAFLNRYGLHGILCDDMGLGKTLQSICMLASDHHIRATKFAETGSPEFAHTPSLVVCPSTLAGHWKQEILQYAGKVLKPLVYVGGPSERKRLRGLIPKFDVIITSYEILRNDVDDFAAYNFNYCILDEGHVIKSAKTKLTKAVKTVKCMNRLILSGTPVQNNVLELWSLFDFLMPGFLGTESQFQAKFGKPILASRDAKSSSREQERGALALEALHKQVLPFLMRRMKEDVLDDLPPKIIQDFYVELNEIQKQLYEDFGKSEGSGVVSKTGETHVFQALQYLQRLCNHPSMVLKPNHPKFEKIMDDLKREGKQILQDCGLNENAPITAAHRVLVFCQRKEMLDFIENGLFKNQMKSVTYLRMDGSTDSSKRHDMVQKFNADPSIDVFLLTTAVGGLGLNLTGADTVIFVEHDWNPMKDLQAMDRAHRIGQKRVVNVYRLITRGTLEEKIMGLQKFKLNIASSIINQDNAGIESMETSQILDLFSLGGDNKSNESVDPNRQLTQKEAVAAMGALWDEKQYESFDDMGDFLKGLGQNE</sequence>
<dbReference type="InterPro" id="IPR049730">
    <property type="entry name" value="SNF2/RAD54-like_C"/>
</dbReference>
<dbReference type="GO" id="GO:0003677">
    <property type="term" value="F:DNA binding"/>
    <property type="evidence" value="ECO:0007669"/>
    <property type="project" value="UniProtKB-KW"/>
</dbReference>
<keyword evidence="6" id="KW-0067">ATP-binding</keyword>
<dbReference type="SUPFAM" id="SSF52540">
    <property type="entry name" value="P-loop containing nucleoside triphosphate hydrolases"/>
    <property type="match status" value="2"/>
</dbReference>
<feature type="region of interest" description="Disordered" evidence="9">
    <location>
        <begin position="81"/>
        <end position="106"/>
    </location>
</feature>
<feature type="region of interest" description="Disordered" evidence="9">
    <location>
        <begin position="177"/>
        <end position="214"/>
    </location>
</feature>
<dbReference type="SMART" id="SM00490">
    <property type="entry name" value="HELICc"/>
    <property type="match status" value="1"/>
</dbReference>
<feature type="compositionally biased region" description="Low complexity" evidence="9">
    <location>
        <begin position="81"/>
        <end position="96"/>
    </location>
</feature>
<dbReference type="FunFam" id="3.40.50.300:FF:001793">
    <property type="entry name" value="TATA-binding protein-associated factor"/>
    <property type="match status" value="1"/>
</dbReference>
<feature type="compositionally biased region" description="Polar residues" evidence="9">
    <location>
        <begin position="177"/>
        <end position="189"/>
    </location>
</feature>
<dbReference type="PANTHER" id="PTHR36498">
    <property type="entry name" value="TATA-BINDING PROTEIN-ASSOCIATED FACTOR 172"/>
    <property type="match status" value="1"/>
</dbReference>
<gene>
    <name evidence="12" type="ORF">BCR33DRAFT_754270</name>
</gene>
<evidence type="ECO:0008006" key="14">
    <source>
        <dbReference type="Google" id="ProtNLM"/>
    </source>
</evidence>
<evidence type="ECO:0000259" key="10">
    <source>
        <dbReference type="PROSITE" id="PS51192"/>
    </source>
</evidence>
<evidence type="ECO:0000256" key="3">
    <source>
        <dbReference type="ARBA" id="ARBA00022741"/>
    </source>
</evidence>
<evidence type="ECO:0000313" key="13">
    <source>
        <dbReference type="Proteomes" id="UP000193642"/>
    </source>
</evidence>
<feature type="domain" description="Helicase C-terminal" evidence="11">
    <location>
        <begin position="1526"/>
        <end position="1706"/>
    </location>
</feature>
<dbReference type="Proteomes" id="UP000193642">
    <property type="component" value="Unassembled WGS sequence"/>
</dbReference>
<dbReference type="Gene3D" id="1.25.10.10">
    <property type="entry name" value="Leucine-rich Repeat Variant"/>
    <property type="match status" value="2"/>
</dbReference>
<dbReference type="PROSITE" id="PS51192">
    <property type="entry name" value="HELICASE_ATP_BIND_1"/>
    <property type="match status" value="1"/>
</dbReference>
<dbReference type="InterPro" id="IPR001650">
    <property type="entry name" value="Helicase_C-like"/>
</dbReference>
<dbReference type="Pfam" id="PF00176">
    <property type="entry name" value="SNF2-rel_dom"/>
    <property type="match status" value="1"/>
</dbReference>
<dbReference type="GO" id="GO:0042790">
    <property type="term" value="P:nucleolar large rRNA transcription by RNA polymerase I"/>
    <property type="evidence" value="ECO:0007669"/>
    <property type="project" value="EnsemblFungi"/>
</dbReference>
<dbReference type="SUPFAM" id="SSF48371">
    <property type="entry name" value="ARM repeat"/>
    <property type="match status" value="1"/>
</dbReference>
<evidence type="ECO:0000256" key="1">
    <source>
        <dbReference type="ARBA" id="ARBA00004123"/>
    </source>
</evidence>
<dbReference type="GO" id="GO:0000228">
    <property type="term" value="C:nuclear chromosome"/>
    <property type="evidence" value="ECO:0007669"/>
    <property type="project" value="EnsemblFungi"/>
</dbReference>
<evidence type="ECO:0000256" key="7">
    <source>
        <dbReference type="ARBA" id="ARBA00023125"/>
    </source>
</evidence>
<keyword evidence="5" id="KW-0347">Helicase</keyword>
<dbReference type="InterPro" id="IPR014001">
    <property type="entry name" value="Helicase_ATP-bd"/>
</dbReference>
<dbReference type="InterPro" id="IPR011989">
    <property type="entry name" value="ARM-like"/>
</dbReference>
<dbReference type="PANTHER" id="PTHR36498:SF1">
    <property type="entry name" value="TATA-BINDING PROTEIN-ASSOCIATED FACTOR 172"/>
    <property type="match status" value="1"/>
</dbReference>
<comment type="subcellular location">
    <subcellularLocation>
        <location evidence="1">Nucleus</location>
    </subcellularLocation>
</comment>
<dbReference type="Pfam" id="PF00271">
    <property type="entry name" value="Helicase_C"/>
    <property type="match status" value="1"/>
</dbReference>
<dbReference type="GO" id="GO:0045892">
    <property type="term" value="P:negative regulation of DNA-templated transcription"/>
    <property type="evidence" value="ECO:0007669"/>
    <property type="project" value="EnsemblFungi"/>
</dbReference>
<dbReference type="GO" id="GO:0006364">
    <property type="term" value="P:rRNA processing"/>
    <property type="evidence" value="ECO:0007669"/>
    <property type="project" value="EnsemblFungi"/>
</dbReference>
<name>A0A1Y2C081_9FUNG</name>
<dbReference type="InterPro" id="IPR000330">
    <property type="entry name" value="SNF2_N"/>
</dbReference>
<evidence type="ECO:0000256" key="8">
    <source>
        <dbReference type="ARBA" id="ARBA00023242"/>
    </source>
</evidence>
<dbReference type="GO" id="GO:0004386">
    <property type="term" value="F:helicase activity"/>
    <property type="evidence" value="ECO:0007669"/>
    <property type="project" value="UniProtKB-KW"/>
</dbReference>
<dbReference type="InterPro" id="IPR038718">
    <property type="entry name" value="SNF2-like_sf"/>
</dbReference>
<keyword evidence="3" id="KW-0547">Nucleotide-binding</keyword>
<evidence type="ECO:0000256" key="2">
    <source>
        <dbReference type="ARBA" id="ARBA00022737"/>
    </source>
</evidence>
<evidence type="ECO:0000256" key="6">
    <source>
        <dbReference type="ARBA" id="ARBA00022840"/>
    </source>
</evidence>
<organism evidence="12 13">
    <name type="scientific">Rhizoclosmatium globosum</name>
    <dbReference type="NCBI Taxonomy" id="329046"/>
    <lineage>
        <taxon>Eukaryota</taxon>
        <taxon>Fungi</taxon>
        <taxon>Fungi incertae sedis</taxon>
        <taxon>Chytridiomycota</taxon>
        <taxon>Chytridiomycota incertae sedis</taxon>
        <taxon>Chytridiomycetes</taxon>
        <taxon>Chytridiales</taxon>
        <taxon>Chytriomycetaceae</taxon>
        <taxon>Rhizoclosmatium</taxon>
    </lineage>
</organism>
<protein>
    <recommendedName>
        <fullName evidence="14">SNF2 family DNA-dependent ATPase domain-containing protein</fullName>
    </recommendedName>
</protein>
<evidence type="ECO:0000256" key="4">
    <source>
        <dbReference type="ARBA" id="ARBA00022801"/>
    </source>
</evidence>
<dbReference type="SMART" id="SM00487">
    <property type="entry name" value="DEXDc"/>
    <property type="match status" value="1"/>
</dbReference>
<dbReference type="InterPro" id="IPR016024">
    <property type="entry name" value="ARM-type_fold"/>
</dbReference>
<dbReference type="Pfam" id="PF12054">
    <property type="entry name" value="DUF3535"/>
    <property type="match status" value="2"/>
</dbReference>
<dbReference type="STRING" id="329046.A0A1Y2C081"/>
<evidence type="ECO:0000259" key="11">
    <source>
        <dbReference type="PROSITE" id="PS51194"/>
    </source>
</evidence>
<keyword evidence="7" id="KW-0238">DNA-binding</keyword>
<keyword evidence="13" id="KW-1185">Reference proteome</keyword>
<dbReference type="InterPro" id="IPR022707">
    <property type="entry name" value="Mot1_central_dom"/>
</dbReference>
<feature type="compositionally biased region" description="Basic and acidic residues" evidence="9">
    <location>
        <begin position="226"/>
        <end position="241"/>
    </location>
</feature>
<dbReference type="OrthoDB" id="10252227at2759"/>
<feature type="region of interest" description="Disordered" evidence="9">
    <location>
        <begin position="226"/>
        <end position="269"/>
    </location>
</feature>
<feature type="compositionally biased region" description="Polar residues" evidence="9">
    <location>
        <begin position="255"/>
        <end position="266"/>
    </location>
</feature>
<dbReference type="PROSITE" id="PS51194">
    <property type="entry name" value="HELICASE_CTER"/>
    <property type="match status" value="1"/>
</dbReference>
<dbReference type="InterPro" id="IPR027417">
    <property type="entry name" value="P-loop_NTPase"/>
</dbReference>
<dbReference type="FunFam" id="3.40.50.10810:FF:000009">
    <property type="entry name" value="B-TFIID TATA-box-binding protein-associated factor 1"/>
    <property type="match status" value="1"/>
</dbReference>
<keyword evidence="8" id="KW-0539">Nucleus</keyword>
<dbReference type="InterPro" id="IPR044972">
    <property type="entry name" value="Mot1"/>
</dbReference>
<evidence type="ECO:0000256" key="5">
    <source>
        <dbReference type="ARBA" id="ARBA00022806"/>
    </source>
</evidence>
<keyword evidence="4" id="KW-0378">Hydrolase</keyword>
<dbReference type="GO" id="GO:0005667">
    <property type="term" value="C:transcription regulator complex"/>
    <property type="evidence" value="ECO:0007669"/>
    <property type="project" value="EnsemblFungi"/>
</dbReference>
<accession>A0A1Y2C081</accession>
<evidence type="ECO:0000313" key="12">
    <source>
        <dbReference type="EMBL" id="ORY40453.1"/>
    </source>
</evidence>
<feature type="domain" description="Helicase ATP-binding" evidence="10">
    <location>
        <begin position="1229"/>
        <end position="1403"/>
    </location>
</feature>